<dbReference type="RefSeq" id="XP_060301885.1">
    <property type="nucleotide sequence ID" value="XM_060444511.1"/>
</dbReference>
<name>A0AA40EF53_9PEZI</name>
<sequence length="163" mass="18626">MDPHDVVLHRRDEYTEHPYLYSPTPIPDADSRRAARLPRGADPAGVGRVPLLRGLWRATPRGRLVVRYTWEAFGVDTVHIPDRVMPDDDYAPYPLLLRSVHVYARNPDYFAEKCAGCVGTLKAASSFVHKTLEVRPMIFEVLPDVFVRLTDSRGYDMNSKNYK</sequence>
<dbReference type="AlphaFoldDB" id="A0AA40EF53"/>
<accession>A0AA40EF53</accession>
<evidence type="ECO:0000313" key="1">
    <source>
        <dbReference type="EMBL" id="KAK0733008.1"/>
    </source>
</evidence>
<organism evidence="1 2">
    <name type="scientific">Lasiosphaeria miniovina</name>
    <dbReference type="NCBI Taxonomy" id="1954250"/>
    <lineage>
        <taxon>Eukaryota</taxon>
        <taxon>Fungi</taxon>
        <taxon>Dikarya</taxon>
        <taxon>Ascomycota</taxon>
        <taxon>Pezizomycotina</taxon>
        <taxon>Sordariomycetes</taxon>
        <taxon>Sordariomycetidae</taxon>
        <taxon>Sordariales</taxon>
        <taxon>Lasiosphaeriaceae</taxon>
        <taxon>Lasiosphaeria</taxon>
    </lineage>
</organism>
<evidence type="ECO:0000313" key="2">
    <source>
        <dbReference type="Proteomes" id="UP001172101"/>
    </source>
</evidence>
<protein>
    <submittedName>
        <fullName evidence="1">Uncharacterized protein</fullName>
    </submittedName>
</protein>
<comment type="caution">
    <text evidence="1">The sequence shown here is derived from an EMBL/GenBank/DDBJ whole genome shotgun (WGS) entry which is preliminary data.</text>
</comment>
<reference evidence="1" key="1">
    <citation type="submission" date="2023-06" db="EMBL/GenBank/DDBJ databases">
        <title>Genome-scale phylogeny and comparative genomics of the fungal order Sordariales.</title>
        <authorList>
            <consortium name="Lawrence Berkeley National Laboratory"/>
            <person name="Hensen N."/>
            <person name="Bonometti L."/>
            <person name="Westerberg I."/>
            <person name="Brannstrom I.O."/>
            <person name="Guillou S."/>
            <person name="Cros-Aarteil S."/>
            <person name="Calhoun S."/>
            <person name="Haridas S."/>
            <person name="Kuo A."/>
            <person name="Mondo S."/>
            <person name="Pangilinan J."/>
            <person name="Riley R."/>
            <person name="LaButti K."/>
            <person name="Andreopoulos B."/>
            <person name="Lipzen A."/>
            <person name="Chen C."/>
            <person name="Yanf M."/>
            <person name="Daum C."/>
            <person name="Ng V."/>
            <person name="Clum A."/>
            <person name="Steindorff A."/>
            <person name="Ohm R."/>
            <person name="Martin F."/>
            <person name="Silar P."/>
            <person name="Natvig D."/>
            <person name="Lalanne C."/>
            <person name="Gautier V."/>
            <person name="Ament-velasquez S.L."/>
            <person name="Kruys A."/>
            <person name="Hutchinson M.I."/>
            <person name="Powell A.J."/>
            <person name="Barry K."/>
            <person name="Miller A.N."/>
            <person name="Grigoriev I.V."/>
            <person name="Debuchy R."/>
            <person name="Gladieux P."/>
            <person name="Thoren M.H."/>
            <person name="Johannesson H."/>
        </authorList>
    </citation>
    <scope>NUCLEOTIDE SEQUENCE</scope>
    <source>
        <strain evidence="1">SMH2392-1A</strain>
    </source>
</reference>
<dbReference type="EMBL" id="JAUIRO010000001">
    <property type="protein sequence ID" value="KAK0733008.1"/>
    <property type="molecule type" value="Genomic_DNA"/>
</dbReference>
<proteinExistence type="predicted"/>
<dbReference type="Proteomes" id="UP001172101">
    <property type="component" value="Unassembled WGS sequence"/>
</dbReference>
<gene>
    <name evidence="1" type="ORF">B0T26DRAFT_745103</name>
</gene>
<keyword evidence="2" id="KW-1185">Reference proteome</keyword>
<dbReference type="GeneID" id="85327781"/>